<dbReference type="EMBL" id="SORE01000011">
    <property type="protein sequence ID" value="TDY48235.1"/>
    <property type="molecule type" value="Genomic_DNA"/>
</dbReference>
<reference evidence="1 2" key="1">
    <citation type="submission" date="2019-03" db="EMBL/GenBank/DDBJ databases">
        <title>Genomic Encyclopedia of Type Strains, Phase III (KMG-III): the genomes of soil and plant-associated and newly described type strains.</title>
        <authorList>
            <person name="Whitman W."/>
        </authorList>
    </citation>
    <scope>NUCLEOTIDE SEQUENCE [LARGE SCALE GENOMIC DNA]</scope>
    <source>
        <strain evidence="1 2">LMG 29544</strain>
    </source>
</reference>
<keyword evidence="2" id="KW-1185">Reference proteome</keyword>
<protein>
    <submittedName>
        <fullName evidence="1">Uncharacterized protein</fullName>
    </submittedName>
</protein>
<organism evidence="1 2">
    <name type="scientific">Paraburkholderia rhizosphaerae</name>
    <dbReference type="NCBI Taxonomy" id="480658"/>
    <lineage>
        <taxon>Bacteria</taxon>
        <taxon>Pseudomonadati</taxon>
        <taxon>Pseudomonadota</taxon>
        <taxon>Betaproteobacteria</taxon>
        <taxon>Burkholderiales</taxon>
        <taxon>Burkholderiaceae</taxon>
        <taxon>Paraburkholderia</taxon>
    </lineage>
</organism>
<evidence type="ECO:0000313" key="1">
    <source>
        <dbReference type="EMBL" id="TDY48235.1"/>
    </source>
</evidence>
<proteinExistence type="predicted"/>
<dbReference type="AlphaFoldDB" id="A0A4R8LRU7"/>
<sequence length="49" mass="5371">MLSKWLSKPKCDHRWPASVRLSAIKRHSLAPSLGHSGVGIAPMIGHSLR</sequence>
<dbReference type="Proteomes" id="UP000295509">
    <property type="component" value="Unassembled WGS sequence"/>
</dbReference>
<accession>A0A4R8LRU7</accession>
<gene>
    <name evidence="1" type="ORF">BX592_111170</name>
</gene>
<evidence type="ECO:0000313" key="2">
    <source>
        <dbReference type="Proteomes" id="UP000295509"/>
    </source>
</evidence>
<comment type="caution">
    <text evidence="1">The sequence shown here is derived from an EMBL/GenBank/DDBJ whole genome shotgun (WGS) entry which is preliminary data.</text>
</comment>
<name>A0A4R8LRU7_9BURK</name>